<dbReference type="EMBL" id="CABPRZ010000030">
    <property type="protein sequence ID" value="VVE55461.1"/>
    <property type="molecule type" value="Genomic_DNA"/>
</dbReference>
<gene>
    <name evidence="2" type="ORF">PTE30175_04907</name>
</gene>
<protein>
    <submittedName>
        <fullName evidence="2">Uncharacterized protein</fullName>
    </submittedName>
</protein>
<sequence>MGVKFRDPIHGHIEEISIGACLAAFFLGPVYLLANGFRSHAVIWLCMALLPGVVGGSEWLIFSVPATCAIYGVLIHLLIENKYRSLGWRQVPDDTPRGPGAA</sequence>
<keyword evidence="1" id="KW-0812">Transmembrane</keyword>
<keyword evidence="3" id="KW-1185">Reference proteome</keyword>
<feature type="transmembrane region" description="Helical" evidence="1">
    <location>
        <begin position="59"/>
        <end position="79"/>
    </location>
</feature>
<evidence type="ECO:0000256" key="1">
    <source>
        <dbReference type="SAM" id="Phobius"/>
    </source>
</evidence>
<dbReference type="Proteomes" id="UP000414233">
    <property type="component" value="Unassembled WGS sequence"/>
</dbReference>
<dbReference type="OrthoDB" id="8942256at2"/>
<dbReference type="AlphaFoldDB" id="A0A5E4Z2K8"/>
<name>A0A5E4Z2K8_9BURK</name>
<accession>A0A5E4Z2K8</accession>
<organism evidence="2 3">
    <name type="scientific">Pandoraea terrae</name>
    <dbReference type="NCBI Taxonomy" id="1537710"/>
    <lineage>
        <taxon>Bacteria</taxon>
        <taxon>Pseudomonadati</taxon>
        <taxon>Pseudomonadota</taxon>
        <taxon>Betaproteobacteria</taxon>
        <taxon>Burkholderiales</taxon>
        <taxon>Burkholderiaceae</taxon>
        <taxon>Pandoraea</taxon>
    </lineage>
</organism>
<dbReference type="RefSeq" id="WP_150699656.1">
    <property type="nucleotide sequence ID" value="NZ_CABPRZ010000030.1"/>
</dbReference>
<evidence type="ECO:0000313" key="3">
    <source>
        <dbReference type="Proteomes" id="UP000414233"/>
    </source>
</evidence>
<feature type="transmembrane region" description="Helical" evidence="1">
    <location>
        <begin position="12"/>
        <end position="34"/>
    </location>
</feature>
<evidence type="ECO:0000313" key="2">
    <source>
        <dbReference type="EMBL" id="VVE55461.1"/>
    </source>
</evidence>
<proteinExistence type="predicted"/>
<reference evidence="2 3" key="1">
    <citation type="submission" date="2019-08" db="EMBL/GenBank/DDBJ databases">
        <authorList>
            <person name="Peeters C."/>
        </authorList>
    </citation>
    <scope>NUCLEOTIDE SEQUENCE [LARGE SCALE GENOMIC DNA]</scope>
    <source>
        <strain evidence="2 3">LMG 30175</strain>
    </source>
</reference>
<keyword evidence="1" id="KW-0472">Membrane</keyword>
<keyword evidence="1" id="KW-1133">Transmembrane helix</keyword>